<dbReference type="EMBL" id="JARIHO010000036">
    <property type="protein sequence ID" value="KAJ7330835.1"/>
    <property type="molecule type" value="Genomic_DNA"/>
</dbReference>
<dbReference type="Proteomes" id="UP001218218">
    <property type="component" value="Unassembled WGS sequence"/>
</dbReference>
<gene>
    <name evidence="1" type="ORF">DFH08DRAFT_814927</name>
</gene>
<evidence type="ECO:0000313" key="1">
    <source>
        <dbReference type="EMBL" id="KAJ7330835.1"/>
    </source>
</evidence>
<organism evidence="1 2">
    <name type="scientific">Mycena albidolilacea</name>
    <dbReference type="NCBI Taxonomy" id="1033008"/>
    <lineage>
        <taxon>Eukaryota</taxon>
        <taxon>Fungi</taxon>
        <taxon>Dikarya</taxon>
        <taxon>Basidiomycota</taxon>
        <taxon>Agaricomycotina</taxon>
        <taxon>Agaricomycetes</taxon>
        <taxon>Agaricomycetidae</taxon>
        <taxon>Agaricales</taxon>
        <taxon>Marasmiineae</taxon>
        <taxon>Mycenaceae</taxon>
        <taxon>Mycena</taxon>
    </lineage>
</organism>
<keyword evidence="2" id="KW-1185">Reference proteome</keyword>
<dbReference type="AlphaFoldDB" id="A0AAD6ZNY0"/>
<comment type="caution">
    <text evidence="1">The sequence shown here is derived from an EMBL/GenBank/DDBJ whole genome shotgun (WGS) entry which is preliminary data.</text>
</comment>
<reference evidence="1" key="1">
    <citation type="submission" date="2023-03" db="EMBL/GenBank/DDBJ databases">
        <title>Massive genome expansion in bonnet fungi (Mycena s.s.) driven by repeated elements and novel gene families across ecological guilds.</title>
        <authorList>
            <consortium name="Lawrence Berkeley National Laboratory"/>
            <person name="Harder C.B."/>
            <person name="Miyauchi S."/>
            <person name="Viragh M."/>
            <person name="Kuo A."/>
            <person name="Thoen E."/>
            <person name="Andreopoulos B."/>
            <person name="Lu D."/>
            <person name="Skrede I."/>
            <person name="Drula E."/>
            <person name="Henrissat B."/>
            <person name="Morin E."/>
            <person name="Kohler A."/>
            <person name="Barry K."/>
            <person name="LaButti K."/>
            <person name="Morin E."/>
            <person name="Salamov A."/>
            <person name="Lipzen A."/>
            <person name="Mereny Z."/>
            <person name="Hegedus B."/>
            <person name="Baldrian P."/>
            <person name="Stursova M."/>
            <person name="Weitz H."/>
            <person name="Taylor A."/>
            <person name="Grigoriev I.V."/>
            <person name="Nagy L.G."/>
            <person name="Martin F."/>
            <person name="Kauserud H."/>
        </authorList>
    </citation>
    <scope>NUCLEOTIDE SEQUENCE</scope>
    <source>
        <strain evidence="1">CBHHK002</strain>
    </source>
</reference>
<evidence type="ECO:0000313" key="2">
    <source>
        <dbReference type="Proteomes" id="UP001218218"/>
    </source>
</evidence>
<proteinExistence type="predicted"/>
<name>A0AAD6ZNY0_9AGAR</name>
<protein>
    <submittedName>
        <fullName evidence="1">Uncharacterized protein</fullName>
    </submittedName>
</protein>
<sequence>MEVKSREYRHRCKGKFSLGHAVPGNGWDWQRMQTGTWPSCVFASISSNTLHCGIVLDDENYVWEENNGKWGQPRCELKDRGATRNRPMALRMVAESSRVDYTGGHAIP</sequence>
<accession>A0AAD6ZNY0</accession>